<name>B1FHG1_9BURK</name>
<organism evidence="2 3">
    <name type="scientific">Burkholderia ambifaria IOP40-10</name>
    <dbReference type="NCBI Taxonomy" id="396596"/>
    <lineage>
        <taxon>Bacteria</taxon>
        <taxon>Pseudomonadati</taxon>
        <taxon>Pseudomonadota</taxon>
        <taxon>Betaproteobacteria</taxon>
        <taxon>Burkholderiales</taxon>
        <taxon>Burkholderiaceae</taxon>
        <taxon>Burkholderia</taxon>
        <taxon>Burkholderia cepacia complex</taxon>
    </lineage>
</organism>
<dbReference type="RefSeq" id="WP_006752646.1">
    <property type="nucleotide sequence ID" value="NZ_ABLC01000088.1"/>
</dbReference>
<protein>
    <submittedName>
        <fullName evidence="2">Histone family protein nucleoid-structuring protein H-NS</fullName>
    </submittedName>
</protein>
<gene>
    <name evidence="2" type="ORF">BamIOP4010DRAFT_3470</name>
</gene>
<comment type="caution">
    <text evidence="2">The sequence shown here is derived from an EMBL/GenBank/DDBJ whole genome shotgun (WGS) entry which is preliminary data.</text>
</comment>
<accession>B1FHG1</accession>
<evidence type="ECO:0000313" key="3">
    <source>
        <dbReference type="Proteomes" id="UP000005463"/>
    </source>
</evidence>
<dbReference type="SUPFAM" id="SSF81273">
    <property type="entry name" value="H-NS histone-like proteins"/>
    <property type="match status" value="1"/>
</dbReference>
<dbReference type="PATRIC" id="fig|396596.7.peg.4171"/>
<reference evidence="2 3" key="1">
    <citation type="submission" date="2008-03" db="EMBL/GenBank/DDBJ databases">
        <title>Sequencing of the draft genome and assembly of Burkholderia ambifaria IOP40-10.</title>
        <authorList>
            <consortium name="US DOE Joint Genome Institute (JGI-PGF)"/>
            <person name="Copeland A."/>
            <person name="Lucas S."/>
            <person name="Lapidus A."/>
            <person name="Glavina del Rio T."/>
            <person name="Dalin E."/>
            <person name="Tice H."/>
            <person name="Bruce D."/>
            <person name="Goodwin L."/>
            <person name="Pitluck S."/>
            <person name="Larimer F."/>
            <person name="Land M.L."/>
            <person name="Hauser L."/>
            <person name="Tiedje J."/>
            <person name="Richardson P."/>
        </authorList>
    </citation>
    <scope>NUCLEOTIDE SEQUENCE [LARGE SCALE GENOMIC DNA]</scope>
    <source>
        <strain evidence="2 3">IOP40-10</strain>
    </source>
</reference>
<sequence length="110" mass="12979">MMTDYEQLSAQAEALAQKVERVRQQERERVLNDVRVKIEQYDFGLTEIYTQAQLHELQRCLNPRKIKPKYRDPVSGATWSGRGLEPHWIRGRNRQEFLIGLGQHFATPQE</sequence>
<feature type="domain" description="DNA-binding protein H-NS-like C-terminal" evidence="1">
    <location>
        <begin position="68"/>
        <end position="99"/>
    </location>
</feature>
<evidence type="ECO:0000259" key="1">
    <source>
        <dbReference type="Pfam" id="PF00816"/>
    </source>
</evidence>
<dbReference type="InterPro" id="IPR027444">
    <property type="entry name" value="H-NS_C_dom"/>
</dbReference>
<dbReference type="GO" id="GO:0003677">
    <property type="term" value="F:DNA binding"/>
    <property type="evidence" value="ECO:0007669"/>
    <property type="project" value="InterPro"/>
</dbReference>
<dbReference type="Gene3D" id="4.10.430.30">
    <property type="match status" value="1"/>
</dbReference>
<dbReference type="Pfam" id="PF00816">
    <property type="entry name" value="Histone_HNS"/>
    <property type="match status" value="1"/>
</dbReference>
<dbReference type="AlphaFoldDB" id="B1FHG1"/>
<evidence type="ECO:0000313" key="2">
    <source>
        <dbReference type="EMBL" id="EDT03022.1"/>
    </source>
</evidence>
<dbReference type="Proteomes" id="UP000005463">
    <property type="component" value="Unassembled WGS sequence"/>
</dbReference>
<proteinExistence type="predicted"/>
<dbReference type="EMBL" id="ABLC01000088">
    <property type="protein sequence ID" value="EDT03022.1"/>
    <property type="molecule type" value="Genomic_DNA"/>
</dbReference>